<keyword evidence="4 5" id="KW-0274">FAD</keyword>
<evidence type="ECO:0000256" key="1">
    <source>
        <dbReference type="ARBA" id="ARBA00001974"/>
    </source>
</evidence>
<dbReference type="Gene3D" id="2.40.110.10">
    <property type="entry name" value="Butyryl-CoA Dehydrogenase, subunit A, domain 2"/>
    <property type="match status" value="1"/>
</dbReference>
<keyword evidence="5 9" id="KW-0560">Oxidoreductase</keyword>
<dbReference type="SUPFAM" id="SSF47203">
    <property type="entry name" value="Acyl-CoA dehydrogenase C-terminal domain-like"/>
    <property type="match status" value="1"/>
</dbReference>
<dbReference type="InterPro" id="IPR037069">
    <property type="entry name" value="AcylCoA_DH/ox_N_sf"/>
</dbReference>
<dbReference type="EC" id="1.-.-.-" evidence="9"/>
<accession>A0ABW7A272</accession>
<name>A0ABW7A272_9HYPH</name>
<dbReference type="InterPro" id="IPR036250">
    <property type="entry name" value="AcylCo_DH-like_C"/>
</dbReference>
<dbReference type="InterPro" id="IPR006089">
    <property type="entry name" value="Acyl-CoA_DH_CS"/>
</dbReference>
<dbReference type="GO" id="GO:0016491">
    <property type="term" value="F:oxidoreductase activity"/>
    <property type="evidence" value="ECO:0007669"/>
    <property type="project" value="UniProtKB-KW"/>
</dbReference>
<feature type="domain" description="Acyl-CoA dehydrogenase/oxidase N-terminal" evidence="8">
    <location>
        <begin position="7"/>
        <end position="118"/>
    </location>
</feature>
<evidence type="ECO:0000259" key="8">
    <source>
        <dbReference type="Pfam" id="PF02771"/>
    </source>
</evidence>
<evidence type="ECO:0000256" key="3">
    <source>
        <dbReference type="ARBA" id="ARBA00022630"/>
    </source>
</evidence>
<proteinExistence type="inferred from homology"/>
<feature type="domain" description="Acyl-CoA dehydrogenase/oxidase C-terminal" evidence="6">
    <location>
        <begin position="239"/>
        <end position="368"/>
    </location>
</feature>
<evidence type="ECO:0000259" key="7">
    <source>
        <dbReference type="Pfam" id="PF02770"/>
    </source>
</evidence>
<dbReference type="PROSITE" id="PS00073">
    <property type="entry name" value="ACYL_COA_DH_2"/>
    <property type="match status" value="1"/>
</dbReference>
<dbReference type="PANTHER" id="PTHR43884">
    <property type="entry name" value="ACYL-COA DEHYDROGENASE"/>
    <property type="match status" value="1"/>
</dbReference>
<comment type="cofactor">
    <cofactor evidence="1 5">
        <name>FAD</name>
        <dbReference type="ChEBI" id="CHEBI:57692"/>
    </cofactor>
</comment>
<dbReference type="InterPro" id="IPR009100">
    <property type="entry name" value="AcylCoA_DH/oxidase_NM_dom_sf"/>
</dbReference>
<protein>
    <submittedName>
        <fullName evidence="9">Acyl-CoA dehydrogenase family protein</fullName>
        <ecNumber evidence="9">1.-.-.-</ecNumber>
    </submittedName>
</protein>
<dbReference type="InterPro" id="IPR009075">
    <property type="entry name" value="AcylCo_DH/oxidase_C"/>
</dbReference>
<dbReference type="InterPro" id="IPR046373">
    <property type="entry name" value="Acyl-CoA_Oxase/DH_mid-dom_sf"/>
</dbReference>
<gene>
    <name evidence="9" type="ORF">V5F32_23470</name>
</gene>
<evidence type="ECO:0000313" key="9">
    <source>
        <dbReference type="EMBL" id="MFG1375145.1"/>
    </source>
</evidence>
<evidence type="ECO:0000256" key="2">
    <source>
        <dbReference type="ARBA" id="ARBA00009347"/>
    </source>
</evidence>
<dbReference type="Pfam" id="PF00441">
    <property type="entry name" value="Acyl-CoA_dh_1"/>
    <property type="match status" value="1"/>
</dbReference>
<dbReference type="EMBL" id="JBAFVH010000022">
    <property type="protein sequence ID" value="MFG1375145.1"/>
    <property type="molecule type" value="Genomic_DNA"/>
</dbReference>
<dbReference type="Pfam" id="PF02771">
    <property type="entry name" value="Acyl-CoA_dh_N"/>
    <property type="match status" value="1"/>
</dbReference>
<dbReference type="CDD" id="cd00567">
    <property type="entry name" value="ACAD"/>
    <property type="match status" value="1"/>
</dbReference>
<comment type="similarity">
    <text evidence="2 5">Belongs to the acyl-CoA dehydrogenase family.</text>
</comment>
<reference evidence="9 10" key="1">
    <citation type="submission" date="2024-02" db="EMBL/GenBank/DDBJ databases">
        <title>Expansion and revision of Xanthobacter and proposal of Roseixanthobacter gen. nov.</title>
        <authorList>
            <person name="Soltysiak M.P.M."/>
            <person name="Jalihal A."/>
            <person name="Ory A."/>
            <person name="Chrisophersen C."/>
            <person name="Lee A.D."/>
            <person name="Boulton J."/>
            <person name="Springer M."/>
        </authorList>
    </citation>
    <scope>NUCLEOTIDE SEQUENCE [LARGE SCALE GENOMIC DNA]</scope>
    <source>
        <strain evidence="9 10">23A</strain>
    </source>
</reference>
<dbReference type="InterPro" id="IPR006091">
    <property type="entry name" value="Acyl-CoA_Oxase/DH_mid-dom"/>
</dbReference>
<evidence type="ECO:0000259" key="6">
    <source>
        <dbReference type="Pfam" id="PF00441"/>
    </source>
</evidence>
<dbReference type="SUPFAM" id="SSF56645">
    <property type="entry name" value="Acyl-CoA dehydrogenase NM domain-like"/>
    <property type="match status" value="1"/>
</dbReference>
<dbReference type="InterPro" id="IPR013786">
    <property type="entry name" value="AcylCoA_DH/ox_N"/>
</dbReference>
<dbReference type="PIRSF" id="PIRSF016578">
    <property type="entry name" value="HsaA"/>
    <property type="match status" value="1"/>
</dbReference>
<evidence type="ECO:0000256" key="5">
    <source>
        <dbReference type="RuleBase" id="RU362125"/>
    </source>
</evidence>
<evidence type="ECO:0000313" key="10">
    <source>
        <dbReference type="Proteomes" id="UP001604002"/>
    </source>
</evidence>
<organism evidence="9 10">
    <name type="scientific">Xanthobacter oligotrophicus</name>
    <dbReference type="NCBI Taxonomy" id="2607286"/>
    <lineage>
        <taxon>Bacteria</taxon>
        <taxon>Pseudomonadati</taxon>
        <taxon>Pseudomonadota</taxon>
        <taxon>Alphaproteobacteria</taxon>
        <taxon>Hyphomicrobiales</taxon>
        <taxon>Xanthobacteraceae</taxon>
        <taxon>Xanthobacter</taxon>
    </lineage>
</organism>
<dbReference type="Gene3D" id="1.20.140.10">
    <property type="entry name" value="Butyryl-CoA Dehydrogenase, subunit A, domain 3"/>
    <property type="match status" value="1"/>
</dbReference>
<dbReference type="Pfam" id="PF02770">
    <property type="entry name" value="Acyl-CoA_dh_M"/>
    <property type="match status" value="1"/>
</dbReference>
<comment type="caution">
    <text evidence="9">The sequence shown here is derived from an EMBL/GenBank/DDBJ whole genome shotgun (WGS) entry which is preliminary data.</text>
</comment>
<dbReference type="Gene3D" id="1.10.540.10">
    <property type="entry name" value="Acyl-CoA dehydrogenase/oxidase, N-terminal domain"/>
    <property type="match status" value="1"/>
</dbReference>
<dbReference type="PANTHER" id="PTHR43884:SF12">
    <property type="entry name" value="ISOVALERYL-COA DEHYDROGENASE, MITOCHONDRIAL-RELATED"/>
    <property type="match status" value="1"/>
</dbReference>
<keyword evidence="10" id="KW-1185">Reference proteome</keyword>
<keyword evidence="3 5" id="KW-0285">Flavoprotein</keyword>
<dbReference type="Proteomes" id="UP001604002">
    <property type="component" value="Unassembled WGS sequence"/>
</dbReference>
<evidence type="ECO:0000256" key="4">
    <source>
        <dbReference type="ARBA" id="ARBA00022827"/>
    </source>
</evidence>
<sequence length="389" mass="41922">MDFEVTVEQTQMQETARRIAVEFGLEYWRRLDEAHEFPLEMWRALCSAGVAGALLPVEAGGSGSMLDLVLMLEALTENGAGLPLAQLFMLNPVFGGRAVSAFGTDAMRRDLLPGLADGSVLMSFALTEPDSGNNALDIRTRAVPHGDGWRLSGQKVWVSGSDMATHLLIVARTSSPGPEARKSDGMSMFLIDARRAGIKAARIAKAGTHPVSAFTLFLDEVEVRADECIGTLDRAWPELLQLLNAERIVTAAGLVGTGRLAVSLACAYVRERRIFGAKAIGSYQGVQFPLARSAAELDGARLMNRQAAWLMDAGKPFGGEANTAKFLAAEAARAACDRAMQVMGGMGYAAEFHVERLWRDARVFAIAPVPQELILSFIAVHQLGLPRSH</sequence>
<dbReference type="RefSeq" id="WP_393994672.1">
    <property type="nucleotide sequence ID" value="NZ_JBAFVH010000022.1"/>
</dbReference>
<feature type="domain" description="Acyl-CoA oxidase/dehydrogenase middle" evidence="7">
    <location>
        <begin position="123"/>
        <end position="221"/>
    </location>
</feature>